<dbReference type="Gene3D" id="3.30.300.30">
    <property type="match status" value="1"/>
</dbReference>
<dbReference type="Gene3D" id="3.40.50.12780">
    <property type="entry name" value="N-terminal domain of ligase-like"/>
    <property type="match status" value="1"/>
</dbReference>
<evidence type="ECO:0000313" key="4">
    <source>
        <dbReference type="EMBL" id="MCB5178541.1"/>
    </source>
</evidence>
<evidence type="ECO:0000313" key="5">
    <source>
        <dbReference type="Proteomes" id="UP001199054"/>
    </source>
</evidence>
<sequence length="526" mass="55539">MTSGTAGTAPTSGTALPGAGLGLVAGFLTQVRDRPHAVALLFNGEETTYRELYELAGEERDRLARLELAPGEPVGVLADKSPDAVALVLACLLARRPVMLPSPALADTLLADLFAQAGCRYVLAPGGAPGRVGPNPEVAAQPLPEDEAAEVAFLLTTSGSTSLPKIVPLGRDAVDRFTEWAGPAFEIGPDRTVLNYAPLNFDLCLLDVWTTLARGGRVVLVDPALAAHGRHLVDLVTRHDVHVVQAVPMAFGLLQDAATKTGATFPGVEHVMFTGDAVPDRTFAVLPTLFPKARIHNIYGCTETNDSFVHEVDTSATSFPPVPIGRPLPGVEALLLDPDTGTLVEGPGSGELFVSTPFQSRGYLDRTRHAEKFTGHPLGLDDRRWFRTGDLVRRDGAGTLHLTGRTDFQVKVRGVAVNTAEIERVLQDHPDVLEAGVAAVPDPIAGKKLVAGVRRVPGSDLTVLALRGHCARHLPRAAVPTQLTLTEAPLPKTATGKVDRKALDRLEPLAPAPAPTPAPVTEGSPS</sequence>
<reference evidence="4 5" key="1">
    <citation type="submission" date="2021-10" db="EMBL/GenBank/DDBJ databases">
        <title>Streptomyces sp. strain SMC 277, a novel streptomycete isolated from soil.</title>
        <authorList>
            <person name="Chanama M."/>
        </authorList>
    </citation>
    <scope>NUCLEOTIDE SEQUENCE [LARGE SCALE GENOMIC DNA]</scope>
    <source>
        <strain evidence="4 5">SMC 277</strain>
    </source>
</reference>
<organism evidence="4 5">
    <name type="scientific">Streptomyces antimicrobicus</name>
    <dbReference type="NCBI Taxonomy" id="2883108"/>
    <lineage>
        <taxon>Bacteria</taxon>
        <taxon>Bacillati</taxon>
        <taxon>Actinomycetota</taxon>
        <taxon>Actinomycetes</taxon>
        <taxon>Kitasatosporales</taxon>
        <taxon>Streptomycetaceae</taxon>
        <taxon>Streptomyces</taxon>
    </lineage>
</organism>
<comment type="caution">
    <text evidence="4">The sequence shown here is derived from an EMBL/GenBank/DDBJ whole genome shotgun (WGS) entry which is preliminary data.</text>
</comment>
<name>A0ABS8B1R3_9ACTN</name>
<dbReference type="PROSITE" id="PS00455">
    <property type="entry name" value="AMP_BINDING"/>
    <property type="match status" value="1"/>
</dbReference>
<dbReference type="InterPro" id="IPR025110">
    <property type="entry name" value="AMP-bd_C"/>
</dbReference>
<dbReference type="EMBL" id="JAJAUY010000009">
    <property type="protein sequence ID" value="MCB5178541.1"/>
    <property type="molecule type" value="Genomic_DNA"/>
</dbReference>
<dbReference type="PANTHER" id="PTHR45527:SF1">
    <property type="entry name" value="FATTY ACID SYNTHASE"/>
    <property type="match status" value="1"/>
</dbReference>
<protein>
    <submittedName>
        <fullName evidence="4">AMP-binding protein</fullName>
    </submittedName>
</protein>
<dbReference type="InterPro" id="IPR020845">
    <property type="entry name" value="AMP-binding_CS"/>
</dbReference>
<dbReference type="InterPro" id="IPR042099">
    <property type="entry name" value="ANL_N_sf"/>
</dbReference>
<evidence type="ECO:0000259" key="2">
    <source>
        <dbReference type="Pfam" id="PF00501"/>
    </source>
</evidence>
<keyword evidence="5" id="KW-1185">Reference proteome</keyword>
<dbReference type="SUPFAM" id="SSF56801">
    <property type="entry name" value="Acetyl-CoA synthetase-like"/>
    <property type="match status" value="1"/>
</dbReference>
<feature type="compositionally biased region" description="Basic and acidic residues" evidence="1">
    <location>
        <begin position="497"/>
        <end position="507"/>
    </location>
</feature>
<dbReference type="PANTHER" id="PTHR45527">
    <property type="entry name" value="NONRIBOSOMAL PEPTIDE SYNTHETASE"/>
    <property type="match status" value="1"/>
</dbReference>
<evidence type="ECO:0000259" key="3">
    <source>
        <dbReference type="Pfam" id="PF13193"/>
    </source>
</evidence>
<evidence type="ECO:0000256" key="1">
    <source>
        <dbReference type="SAM" id="MobiDB-lite"/>
    </source>
</evidence>
<feature type="domain" description="AMP-dependent synthetase/ligase" evidence="2">
    <location>
        <begin position="29"/>
        <end position="364"/>
    </location>
</feature>
<dbReference type="InterPro" id="IPR000873">
    <property type="entry name" value="AMP-dep_synth/lig_dom"/>
</dbReference>
<dbReference type="Proteomes" id="UP001199054">
    <property type="component" value="Unassembled WGS sequence"/>
</dbReference>
<feature type="region of interest" description="Disordered" evidence="1">
    <location>
        <begin position="490"/>
        <end position="526"/>
    </location>
</feature>
<gene>
    <name evidence="4" type="ORF">LG632_03935</name>
</gene>
<feature type="domain" description="AMP-binding enzyme C-terminal" evidence="3">
    <location>
        <begin position="421"/>
        <end position="497"/>
    </location>
</feature>
<dbReference type="Pfam" id="PF00501">
    <property type="entry name" value="AMP-binding"/>
    <property type="match status" value="1"/>
</dbReference>
<dbReference type="InterPro" id="IPR045851">
    <property type="entry name" value="AMP-bd_C_sf"/>
</dbReference>
<proteinExistence type="predicted"/>
<dbReference type="RefSeq" id="WP_226725207.1">
    <property type="nucleotide sequence ID" value="NZ_JAJAUY010000009.1"/>
</dbReference>
<dbReference type="Pfam" id="PF13193">
    <property type="entry name" value="AMP-binding_C"/>
    <property type="match status" value="1"/>
</dbReference>
<accession>A0ABS8B1R3</accession>